<sequence>MALCWWSTRKQPAGTTGRDRDEQTNSVIQLAFVQQMQVCFLFPTNEGESPLFRESFKLINRRNEFLIQVKFDLVPANGTFAGGAEENSLQEQSAVKGNRVEHLLRYFG</sequence>
<keyword evidence="3" id="KW-1185">Reference proteome</keyword>
<gene>
    <name evidence="2" type="ORF">CEXT_463961</name>
</gene>
<comment type="caution">
    <text evidence="2">The sequence shown here is derived from an EMBL/GenBank/DDBJ whole genome shotgun (WGS) entry which is preliminary data.</text>
</comment>
<dbReference type="EMBL" id="BPLR01019381">
    <property type="protein sequence ID" value="GIX67174.1"/>
    <property type="molecule type" value="Genomic_DNA"/>
</dbReference>
<evidence type="ECO:0000256" key="1">
    <source>
        <dbReference type="SAM" id="MobiDB-lite"/>
    </source>
</evidence>
<accession>A0AAV4M567</accession>
<feature type="region of interest" description="Disordered" evidence="1">
    <location>
        <begin position="1"/>
        <end position="22"/>
    </location>
</feature>
<organism evidence="2 3">
    <name type="scientific">Caerostris extrusa</name>
    <name type="common">Bark spider</name>
    <name type="synonym">Caerostris bankana</name>
    <dbReference type="NCBI Taxonomy" id="172846"/>
    <lineage>
        <taxon>Eukaryota</taxon>
        <taxon>Metazoa</taxon>
        <taxon>Ecdysozoa</taxon>
        <taxon>Arthropoda</taxon>
        <taxon>Chelicerata</taxon>
        <taxon>Arachnida</taxon>
        <taxon>Araneae</taxon>
        <taxon>Araneomorphae</taxon>
        <taxon>Entelegynae</taxon>
        <taxon>Araneoidea</taxon>
        <taxon>Araneidae</taxon>
        <taxon>Caerostris</taxon>
    </lineage>
</organism>
<evidence type="ECO:0000313" key="2">
    <source>
        <dbReference type="EMBL" id="GIX67174.1"/>
    </source>
</evidence>
<dbReference type="AlphaFoldDB" id="A0AAV4M567"/>
<proteinExistence type="predicted"/>
<dbReference type="Proteomes" id="UP001054945">
    <property type="component" value="Unassembled WGS sequence"/>
</dbReference>
<protein>
    <submittedName>
        <fullName evidence="2">Uncharacterized protein</fullName>
    </submittedName>
</protein>
<evidence type="ECO:0000313" key="3">
    <source>
        <dbReference type="Proteomes" id="UP001054945"/>
    </source>
</evidence>
<name>A0AAV4M567_CAEEX</name>
<reference evidence="2 3" key="1">
    <citation type="submission" date="2021-06" db="EMBL/GenBank/DDBJ databases">
        <title>Caerostris extrusa draft genome.</title>
        <authorList>
            <person name="Kono N."/>
            <person name="Arakawa K."/>
        </authorList>
    </citation>
    <scope>NUCLEOTIDE SEQUENCE [LARGE SCALE GENOMIC DNA]</scope>
</reference>